<keyword evidence="3" id="KW-1185">Reference proteome</keyword>
<dbReference type="Pfam" id="PF08282">
    <property type="entry name" value="Hydrolase_3"/>
    <property type="match status" value="1"/>
</dbReference>
<dbReference type="RefSeq" id="WP_140031618.1">
    <property type="nucleotide sequence ID" value="NZ_AP027305.1"/>
</dbReference>
<dbReference type="PANTHER" id="PTHR10000">
    <property type="entry name" value="PHOSPHOSERINE PHOSPHATASE"/>
    <property type="match status" value="1"/>
</dbReference>
<organism evidence="2 3">
    <name type="scientific">Metamycoplasma equirhinis</name>
    <dbReference type="NCBI Taxonomy" id="92402"/>
    <lineage>
        <taxon>Bacteria</taxon>
        <taxon>Bacillati</taxon>
        <taxon>Mycoplasmatota</taxon>
        <taxon>Mycoplasmoidales</taxon>
        <taxon>Metamycoplasmataceae</taxon>
        <taxon>Metamycoplasma</taxon>
    </lineage>
</organism>
<gene>
    <name evidence="2" type="ORF">R9B83_01575</name>
</gene>
<dbReference type="Gene3D" id="3.30.1240.10">
    <property type="match status" value="1"/>
</dbReference>
<dbReference type="GeneID" id="94493560"/>
<evidence type="ECO:0000313" key="2">
    <source>
        <dbReference type="EMBL" id="WPB53667.1"/>
    </source>
</evidence>
<keyword evidence="2" id="KW-0378">Hydrolase</keyword>
<dbReference type="InterPro" id="IPR023214">
    <property type="entry name" value="HAD_sf"/>
</dbReference>
<sequence length="271" mass="30203">MHTNYEAYFLDLDGTVVDEPEKTKDGELGISQKNIDSLIKLSNLKPIIISTGRANSDYVLKIANLINAPYCICENGSLIVDKNNNVVKKIEIDKDTTTKLIKYMQDRNLFYTMNEGGIIYYGKNYSCDFERPWVKWHKKIPYSEMPYTEAACKFLCYGVTKEEIDLIIADLKIKLPNLSFHKVSFGYSIEITSNLASKGKGGAFVASLLGFSAKNSVHIGDTGNDINALPEIGSFIAMGNAIDEVKAHACYIAPEFRDGGISKLIKELENI</sequence>
<protein>
    <submittedName>
        <fullName evidence="2">HAD hydrolase family protein</fullName>
    </submittedName>
</protein>
<name>A0ABZ0PA90_9BACT</name>
<accession>A0ABZ0PA90</accession>
<comment type="cofactor">
    <cofactor evidence="1">
        <name>Mg(2+)</name>
        <dbReference type="ChEBI" id="CHEBI:18420"/>
    </cofactor>
</comment>
<dbReference type="Gene3D" id="3.40.50.1000">
    <property type="entry name" value="HAD superfamily/HAD-like"/>
    <property type="match status" value="1"/>
</dbReference>
<dbReference type="GO" id="GO:0016787">
    <property type="term" value="F:hydrolase activity"/>
    <property type="evidence" value="ECO:0007669"/>
    <property type="project" value="UniProtKB-KW"/>
</dbReference>
<proteinExistence type="predicted"/>
<reference evidence="2" key="1">
    <citation type="submission" date="2023-11" db="EMBL/GenBank/DDBJ databases">
        <title>Completed genome sequence of Mycoplasma equirhinis type strain M432/72.</title>
        <authorList>
            <person name="Spergser J."/>
        </authorList>
    </citation>
    <scope>NUCLEOTIDE SEQUENCE [LARGE SCALE GENOMIC DNA]</scope>
    <source>
        <strain evidence="2">M432/72</strain>
    </source>
</reference>
<dbReference type="Proteomes" id="UP001303601">
    <property type="component" value="Chromosome"/>
</dbReference>
<dbReference type="EMBL" id="CP137845">
    <property type="protein sequence ID" value="WPB53667.1"/>
    <property type="molecule type" value="Genomic_DNA"/>
</dbReference>
<dbReference type="InterPro" id="IPR036412">
    <property type="entry name" value="HAD-like_sf"/>
</dbReference>
<evidence type="ECO:0000313" key="3">
    <source>
        <dbReference type="Proteomes" id="UP001303601"/>
    </source>
</evidence>
<dbReference type="SUPFAM" id="SSF56784">
    <property type="entry name" value="HAD-like"/>
    <property type="match status" value="1"/>
</dbReference>
<evidence type="ECO:0000256" key="1">
    <source>
        <dbReference type="ARBA" id="ARBA00001946"/>
    </source>
</evidence>
<dbReference type="PANTHER" id="PTHR10000:SF8">
    <property type="entry name" value="HAD SUPERFAMILY HYDROLASE-LIKE, TYPE 3"/>
    <property type="match status" value="1"/>
</dbReference>